<dbReference type="GO" id="GO:0006355">
    <property type="term" value="P:regulation of DNA-templated transcription"/>
    <property type="evidence" value="ECO:0007669"/>
    <property type="project" value="InterPro"/>
</dbReference>
<dbReference type="Gene3D" id="3.30.565.10">
    <property type="entry name" value="Histidine kinase-like ATPase, C-terminal domain"/>
    <property type="match status" value="1"/>
</dbReference>
<dbReference type="SUPFAM" id="SSF55785">
    <property type="entry name" value="PYP-like sensor domain (PAS domain)"/>
    <property type="match status" value="1"/>
</dbReference>
<dbReference type="Proteomes" id="UP000198862">
    <property type="component" value="Unassembled WGS sequence"/>
</dbReference>
<dbReference type="InterPro" id="IPR013767">
    <property type="entry name" value="PAS_fold"/>
</dbReference>
<evidence type="ECO:0000256" key="9">
    <source>
        <dbReference type="SAM" id="Phobius"/>
    </source>
</evidence>
<dbReference type="EMBL" id="FOLO01000040">
    <property type="protein sequence ID" value="SFD20236.1"/>
    <property type="molecule type" value="Genomic_DNA"/>
</dbReference>
<evidence type="ECO:0000256" key="7">
    <source>
        <dbReference type="ARBA" id="ARBA00022840"/>
    </source>
</evidence>
<gene>
    <name evidence="12" type="ORF">SAMN02745724_03855</name>
</gene>
<keyword evidence="9" id="KW-0812">Transmembrane</keyword>
<organism evidence="12 13">
    <name type="scientific">Pseudoalteromonas denitrificans DSM 6059</name>
    <dbReference type="NCBI Taxonomy" id="1123010"/>
    <lineage>
        <taxon>Bacteria</taxon>
        <taxon>Pseudomonadati</taxon>
        <taxon>Pseudomonadota</taxon>
        <taxon>Gammaproteobacteria</taxon>
        <taxon>Alteromonadales</taxon>
        <taxon>Pseudoalteromonadaceae</taxon>
        <taxon>Pseudoalteromonas</taxon>
    </lineage>
</organism>
<keyword evidence="9" id="KW-1133">Transmembrane helix</keyword>
<dbReference type="AlphaFoldDB" id="A0A1I1QDQ7"/>
<keyword evidence="4" id="KW-0808">Transferase</keyword>
<dbReference type="PROSITE" id="PS50109">
    <property type="entry name" value="HIS_KIN"/>
    <property type="match status" value="1"/>
</dbReference>
<feature type="domain" description="Histidine kinase" evidence="10">
    <location>
        <begin position="230"/>
        <end position="450"/>
    </location>
</feature>
<evidence type="ECO:0000313" key="12">
    <source>
        <dbReference type="EMBL" id="SFD20236.1"/>
    </source>
</evidence>
<dbReference type="PRINTS" id="PR00344">
    <property type="entry name" value="BCTRLSENSOR"/>
</dbReference>
<dbReference type="GO" id="GO:0005524">
    <property type="term" value="F:ATP binding"/>
    <property type="evidence" value="ECO:0007669"/>
    <property type="project" value="UniProtKB-KW"/>
</dbReference>
<reference evidence="12 13" key="1">
    <citation type="submission" date="2016-10" db="EMBL/GenBank/DDBJ databases">
        <authorList>
            <person name="de Groot N.N."/>
        </authorList>
    </citation>
    <scope>NUCLEOTIDE SEQUENCE [LARGE SCALE GENOMIC DNA]</scope>
    <source>
        <strain evidence="12 13">DSM 6059</strain>
    </source>
</reference>
<keyword evidence="3" id="KW-0597">Phosphoprotein</keyword>
<proteinExistence type="predicted"/>
<evidence type="ECO:0000259" key="11">
    <source>
        <dbReference type="PROSITE" id="PS50112"/>
    </source>
</evidence>
<comment type="catalytic activity">
    <reaction evidence="1">
        <text>ATP + protein L-histidine = ADP + protein N-phospho-L-histidine.</text>
        <dbReference type="EC" id="2.7.13.3"/>
    </reaction>
</comment>
<evidence type="ECO:0000256" key="2">
    <source>
        <dbReference type="ARBA" id="ARBA00012438"/>
    </source>
</evidence>
<keyword evidence="6" id="KW-0418">Kinase</keyword>
<evidence type="ECO:0000256" key="6">
    <source>
        <dbReference type="ARBA" id="ARBA00022777"/>
    </source>
</evidence>
<keyword evidence="7" id="KW-0067">ATP-binding</keyword>
<feature type="domain" description="PAS" evidence="11">
    <location>
        <begin position="111"/>
        <end position="150"/>
    </location>
</feature>
<evidence type="ECO:0000256" key="1">
    <source>
        <dbReference type="ARBA" id="ARBA00000085"/>
    </source>
</evidence>
<dbReference type="STRING" id="1123010.SAMN02745724_03855"/>
<dbReference type="PANTHER" id="PTHR43065:SF46">
    <property type="entry name" value="C4-DICARBOXYLATE TRANSPORT SENSOR PROTEIN DCTB"/>
    <property type="match status" value="1"/>
</dbReference>
<evidence type="ECO:0000259" key="10">
    <source>
        <dbReference type="PROSITE" id="PS50109"/>
    </source>
</evidence>
<dbReference type="GO" id="GO:0000160">
    <property type="term" value="P:phosphorelay signal transduction system"/>
    <property type="evidence" value="ECO:0007669"/>
    <property type="project" value="UniProtKB-KW"/>
</dbReference>
<keyword evidence="5" id="KW-0547">Nucleotide-binding</keyword>
<evidence type="ECO:0000313" key="13">
    <source>
        <dbReference type="Proteomes" id="UP000198862"/>
    </source>
</evidence>
<dbReference type="GO" id="GO:0004673">
    <property type="term" value="F:protein histidine kinase activity"/>
    <property type="evidence" value="ECO:0007669"/>
    <property type="project" value="UniProtKB-EC"/>
</dbReference>
<dbReference type="PROSITE" id="PS50112">
    <property type="entry name" value="PAS"/>
    <property type="match status" value="1"/>
</dbReference>
<dbReference type="RefSeq" id="WP_091988408.1">
    <property type="nucleotide sequence ID" value="NZ_FOLO01000040.1"/>
</dbReference>
<dbReference type="InterPro" id="IPR003594">
    <property type="entry name" value="HATPase_dom"/>
</dbReference>
<keyword evidence="9" id="KW-0472">Membrane</keyword>
<protein>
    <recommendedName>
        <fullName evidence="2">histidine kinase</fullName>
        <ecNumber evidence="2">2.7.13.3</ecNumber>
    </recommendedName>
</protein>
<keyword evidence="8" id="KW-0902">Two-component regulatory system</keyword>
<dbReference type="SUPFAM" id="SSF55874">
    <property type="entry name" value="ATPase domain of HSP90 chaperone/DNA topoisomerase II/histidine kinase"/>
    <property type="match status" value="1"/>
</dbReference>
<name>A0A1I1QDQ7_9GAMM</name>
<evidence type="ECO:0000256" key="4">
    <source>
        <dbReference type="ARBA" id="ARBA00022679"/>
    </source>
</evidence>
<sequence>MGFKRFSLLIVIRTVFAIATTIALTLTITQPGYHATSIVLLCVVLFQFIEIIKFTSKTNAELIRFFDAARHGDYSQNFDFKAVGTGFDELGAAFNDILSKMNSARVIQEEKLRHIKAIVEHVPVPLISIYHDGKVMLWNNSARRLFGLNKIVNLDDFKKFGGDFYKSLQNIVAGERRLINVNIDDMEHRLIISATEIIIAKRQETLLSMQDIQNELAVAQLQAWQDLVSVLTHEIMNSITPVASLAKTAVDLVEDVKLKTQNAPEITEELDDVLGAVQTVARRSDGLMQFVSSYRRLTRLPKPNKKPTNLVTLFEHVKSLTTQNWQENNITFHMNIKPTGLDLCVDVDMIEQILINLLQNAVQAVSHVYDAQIDMIAFLNSRGHVVIEVADNGEGIPDDIASQIFVPFFTTKKEGSGVGLALARQVMLAHEGKISVRDNEEGGATFSLTF</sequence>
<dbReference type="InterPro" id="IPR004358">
    <property type="entry name" value="Sig_transdc_His_kin-like_C"/>
</dbReference>
<accession>A0A1I1QDQ7</accession>
<dbReference type="InterPro" id="IPR036890">
    <property type="entry name" value="HATPase_C_sf"/>
</dbReference>
<dbReference type="EC" id="2.7.13.3" evidence="2"/>
<dbReference type="PANTHER" id="PTHR43065">
    <property type="entry name" value="SENSOR HISTIDINE KINASE"/>
    <property type="match status" value="1"/>
</dbReference>
<dbReference type="InterPro" id="IPR035965">
    <property type="entry name" value="PAS-like_dom_sf"/>
</dbReference>
<evidence type="ECO:0000256" key="3">
    <source>
        <dbReference type="ARBA" id="ARBA00022553"/>
    </source>
</evidence>
<dbReference type="InterPro" id="IPR005467">
    <property type="entry name" value="His_kinase_dom"/>
</dbReference>
<feature type="transmembrane region" description="Helical" evidence="9">
    <location>
        <begin position="7"/>
        <end position="26"/>
    </location>
</feature>
<keyword evidence="13" id="KW-1185">Reference proteome</keyword>
<evidence type="ECO:0000256" key="5">
    <source>
        <dbReference type="ARBA" id="ARBA00022741"/>
    </source>
</evidence>
<evidence type="ECO:0000256" key="8">
    <source>
        <dbReference type="ARBA" id="ARBA00023012"/>
    </source>
</evidence>
<dbReference type="SMART" id="SM00387">
    <property type="entry name" value="HATPase_c"/>
    <property type="match status" value="1"/>
</dbReference>
<dbReference type="Pfam" id="PF00989">
    <property type="entry name" value="PAS"/>
    <property type="match status" value="1"/>
</dbReference>
<dbReference type="InterPro" id="IPR000014">
    <property type="entry name" value="PAS"/>
</dbReference>
<dbReference type="Pfam" id="PF02518">
    <property type="entry name" value="HATPase_c"/>
    <property type="match status" value="1"/>
</dbReference>
<dbReference type="OrthoDB" id="1931120at2"/>